<evidence type="ECO:0000313" key="1">
    <source>
        <dbReference type="EMBL" id="PTX73808.1"/>
    </source>
</evidence>
<dbReference type="AlphaFoldDB" id="A0A2T6CE65"/>
<dbReference type="OrthoDB" id="9801573at2"/>
<reference evidence="1 2" key="1">
    <citation type="submission" date="2018-04" db="EMBL/GenBank/DDBJ databases">
        <title>Genomic Encyclopedia of Archaeal and Bacterial Type Strains, Phase II (KMG-II): from individual species to whole genera.</title>
        <authorList>
            <person name="Goeker M."/>
        </authorList>
    </citation>
    <scope>NUCLEOTIDE SEQUENCE [LARGE SCALE GENOMIC DNA]</scope>
    <source>
        <strain evidence="1 2">DSM 12244</strain>
    </source>
</reference>
<dbReference type="Gene3D" id="3.40.50.2000">
    <property type="entry name" value="Glycogen Phosphorylase B"/>
    <property type="match status" value="1"/>
</dbReference>
<sequence length="437" mass="48472">MGPRSWQMLMRRFARTARQDGLANALGKAGRYLARRMRGQGSSALARAPEGPPNTEAHYLSSVWQDLAQHNAFHIHAAPATLQRRRQIALIGDLNLPQCRKYRVEQLAHFWQGRGAEFTYAHYEDIPRATSILQQATHLFEYRLKCTDVTQMLRYEARRLRLPILYDLDDPLFSVSAYGTYGNMNAVDPALKSHFVNEAPKYLDMMNGADALSVSTPGMIVHAALYSPRPVYLRRNFADSQTLDQGAKAMNAEQIEDGRFRVAFASGSQGHEADLEEIIKELSTFVLADPKRRLMVMGHFDPKALPGELNGQIERYKFSDYGQYLATLAQADCTVMPLGEDAFNGCKSAVRVLDAAAVGVPSVVGTVGDLAAVVRHGQTGLIAQKPSDWGGALEVLANDPSQTRQMGLAARKDVETRWSGHAEPHIIAPELIRWVEG</sequence>
<proteinExistence type="predicted"/>
<organism evidence="1 2">
    <name type="scientific">Sulfitobacter mediterraneus</name>
    <dbReference type="NCBI Taxonomy" id="83219"/>
    <lineage>
        <taxon>Bacteria</taxon>
        <taxon>Pseudomonadati</taxon>
        <taxon>Pseudomonadota</taxon>
        <taxon>Alphaproteobacteria</taxon>
        <taxon>Rhodobacterales</taxon>
        <taxon>Roseobacteraceae</taxon>
        <taxon>Sulfitobacter</taxon>
    </lineage>
</organism>
<name>A0A2T6CE65_9RHOB</name>
<dbReference type="EMBL" id="QBKU01000005">
    <property type="protein sequence ID" value="PTX73808.1"/>
    <property type="molecule type" value="Genomic_DNA"/>
</dbReference>
<comment type="caution">
    <text evidence="1">The sequence shown here is derived from an EMBL/GenBank/DDBJ whole genome shotgun (WGS) entry which is preliminary data.</text>
</comment>
<dbReference type="Proteomes" id="UP000244092">
    <property type="component" value="Unassembled WGS sequence"/>
</dbReference>
<evidence type="ECO:0000313" key="2">
    <source>
        <dbReference type="Proteomes" id="UP000244092"/>
    </source>
</evidence>
<protein>
    <submittedName>
        <fullName evidence="1">Glycosyltransferase involved in cell wall biosynthesis</fullName>
    </submittedName>
</protein>
<dbReference type="SUPFAM" id="SSF53756">
    <property type="entry name" value="UDP-Glycosyltransferase/glycogen phosphorylase"/>
    <property type="match status" value="1"/>
</dbReference>
<keyword evidence="1" id="KW-0808">Transferase</keyword>
<gene>
    <name evidence="1" type="ORF">C8N31_1054</name>
</gene>
<accession>A0A2T6CE65</accession>
<dbReference type="Pfam" id="PF13692">
    <property type="entry name" value="Glyco_trans_1_4"/>
    <property type="match status" value="1"/>
</dbReference>
<dbReference type="GO" id="GO:0016740">
    <property type="term" value="F:transferase activity"/>
    <property type="evidence" value="ECO:0007669"/>
    <property type="project" value="UniProtKB-KW"/>
</dbReference>